<accession>A0A3B4UKN6</accession>
<dbReference type="Proteomes" id="UP000261420">
    <property type="component" value="Unplaced"/>
</dbReference>
<proteinExistence type="predicted"/>
<name>A0A3B4UKN6_SERDU</name>
<dbReference type="AlphaFoldDB" id="A0A3B4UKN6"/>
<feature type="compositionally biased region" description="Low complexity" evidence="1">
    <location>
        <begin position="18"/>
        <end position="28"/>
    </location>
</feature>
<evidence type="ECO:0000313" key="3">
    <source>
        <dbReference type="Proteomes" id="UP000261420"/>
    </source>
</evidence>
<feature type="compositionally biased region" description="Basic and acidic residues" evidence="1">
    <location>
        <begin position="1"/>
        <end position="11"/>
    </location>
</feature>
<evidence type="ECO:0000256" key="1">
    <source>
        <dbReference type="SAM" id="MobiDB-lite"/>
    </source>
</evidence>
<dbReference type="Ensembl" id="ENSSDUT00000019207.1">
    <property type="protein sequence ID" value="ENSSDUP00000018868.1"/>
    <property type="gene ID" value="ENSSDUG00000013774.1"/>
</dbReference>
<protein>
    <submittedName>
        <fullName evidence="2">Uncharacterized protein</fullName>
    </submittedName>
</protein>
<organism evidence="2 3">
    <name type="scientific">Seriola dumerili</name>
    <name type="common">Greater amberjack</name>
    <name type="synonym">Caranx dumerili</name>
    <dbReference type="NCBI Taxonomy" id="41447"/>
    <lineage>
        <taxon>Eukaryota</taxon>
        <taxon>Metazoa</taxon>
        <taxon>Chordata</taxon>
        <taxon>Craniata</taxon>
        <taxon>Vertebrata</taxon>
        <taxon>Euteleostomi</taxon>
        <taxon>Actinopterygii</taxon>
        <taxon>Neopterygii</taxon>
        <taxon>Teleostei</taxon>
        <taxon>Neoteleostei</taxon>
        <taxon>Acanthomorphata</taxon>
        <taxon>Carangaria</taxon>
        <taxon>Carangiformes</taxon>
        <taxon>Carangidae</taxon>
        <taxon>Seriola</taxon>
    </lineage>
</organism>
<keyword evidence="3" id="KW-1185">Reference proteome</keyword>
<sequence>ERERERERERGSPPGEISSGQQVQSQGSPAAALYLLASHCWSNKPEHCEKLQSDIRSSKVLLTLSL</sequence>
<feature type="region of interest" description="Disordered" evidence="1">
    <location>
        <begin position="1"/>
        <end position="28"/>
    </location>
</feature>
<reference evidence="2" key="1">
    <citation type="submission" date="2025-08" db="UniProtKB">
        <authorList>
            <consortium name="Ensembl"/>
        </authorList>
    </citation>
    <scope>IDENTIFICATION</scope>
</reference>
<reference evidence="2" key="2">
    <citation type="submission" date="2025-09" db="UniProtKB">
        <authorList>
            <consortium name="Ensembl"/>
        </authorList>
    </citation>
    <scope>IDENTIFICATION</scope>
</reference>
<evidence type="ECO:0000313" key="2">
    <source>
        <dbReference type="Ensembl" id="ENSSDUP00000018868.1"/>
    </source>
</evidence>